<feature type="domain" description="GAR" evidence="14">
    <location>
        <begin position="2048"/>
        <end position="2122"/>
    </location>
</feature>
<evidence type="ECO:0000256" key="11">
    <source>
        <dbReference type="SAM" id="MobiDB-lite"/>
    </source>
</evidence>
<dbReference type="Pfam" id="PF04178">
    <property type="entry name" value="Got1"/>
    <property type="match status" value="1"/>
</dbReference>
<dbReference type="Proteomes" id="UP001448207">
    <property type="component" value="Unassembled WGS sequence"/>
</dbReference>
<dbReference type="PROSITE" id="PS51460">
    <property type="entry name" value="GAR"/>
    <property type="match status" value="1"/>
</dbReference>
<protein>
    <submittedName>
        <fullName evidence="15">Uncharacterized protein</fullName>
    </submittedName>
</protein>
<feature type="compositionally biased region" description="Low complexity" evidence="11">
    <location>
        <begin position="421"/>
        <end position="465"/>
    </location>
</feature>
<feature type="coiled-coil region" evidence="10">
    <location>
        <begin position="673"/>
        <end position="700"/>
    </location>
</feature>
<proteinExistence type="inferred from homology"/>
<feature type="compositionally biased region" description="Basic and acidic residues" evidence="11">
    <location>
        <begin position="1965"/>
        <end position="1985"/>
    </location>
</feature>
<keyword evidence="7 12" id="KW-0472">Membrane</keyword>
<feature type="region of interest" description="Disordered" evidence="11">
    <location>
        <begin position="530"/>
        <end position="553"/>
    </location>
</feature>
<comment type="subcellular location">
    <subcellularLocation>
        <location evidence="1">Cytoplasm</location>
        <location evidence="1">Cytoskeleton</location>
    </subcellularLocation>
    <subcellularLocation>
        <location evidence="2">Golgi apparatus membrane</location>
        <topology evidence="2">Multi-pass membrane protein</topology>
    </subcellularLocation>
</comment>
<feature type="region of interest" description="Disordered" evidence="11">
    <location>
        <begin position="402"/>
        <end position="465"/>
    </location>
</feature>
<dbReference type="InterPro" id="IPR045176">
    <property type="entry name" value="Got1"/>
</dbReference>
<evidence type="ECO:0000313" key="15">
    <source>
        <dbReference type="EMBL" id="KAL0097471.1"/>
    </source>
</evidence>
<dbReference type="InterPro" id="IPR036872">
    <property type="entry name" value="CH_dom_sf"/>
</dbReference>
<comment type="similarity">
    <text evidence="9">Belongs to the GOT1 family.</text>
</comment>
<dbReference type="PROSITE" id="PS50021">
    <property type="entry name" value="CH"/>
    <property type="match status" value="1"/>
</dbReference>
<feature type="compositionally biased region" description="Polar residues" evidence="11">
    <location>
        <begin position="1947"/>
        <end position="1961"/>
    </location>
</feature>
<keyword evidence="16" id="KW-1185">Reference proteome</keyword>
<keyword evidence="3" id="KW-0963">Cytoplasm</keyword>
<dbReference type="Pfam" id="PF00307">
    <property type="entry name" value="CH"/>
    <property type="match status" value="1"/>
</dbReference>
<evidence type="ECO:0000256" key="5">
    <source>
        <dbReference type="ARBA" id="ARBA00022989"/>
    </source>
</evidence>
<sequence>MLLGVMMFFDGGLLAIGNVLFLSGIGAIIGPKNTVVFFTRREKLRGSACLLGGIFLVLIKFPFFGFLLEVFGILNLFGDFFPVVFGFLKRLPIIGPILSQPFLSRHINPMNLAMESHASELPKESTESRFFALHSLPLTARACREKTILLWVNTLLSPPVASLAQISNGDTLLSLVLALGGRLDDNSHEQMDTLQQAADAIQTWLGLQEPVITPTDLAHPDTLKALLSFLHLQHIARLLSILQPTLCTQYPHISSAHIPPIAALVDLQPLLSAWTSTILKNYIDASLIPSIRWQDGRSFLALVHYHNPSLVPDLQHFCRLDSTTHTTSQAIHTLSTAFQLAYTNLGVPLVIDPVVLADPEQLDEQTIAAYLIEFLRAVQTRPPSPAAEERRKADLARWREINADGGFSNKQQRKRRPSSPPLQQQQNNNNNNQNSSASTPSTPSLSSTTTDTPDEPFTSTTRTSTFSVQQFKLTKTTTTKTGERQVPDPLKEFESRATTLSEKITRLQSRLDRVVPTRSNYAMSSSATMDSFELASEDGEISSPVRSNDGEDVGHTRVLHPLRAAREDLSAYETNVRACRTSLPFIEESMAALRQYVDESLEPEWQEHQSVLSRLEEIDKQYQALVASMDTNDDQLARFRRGFLFARSCSEIRAELDVVQTKMVKAITTDTDIQELETRVKRTSERLKELGVDYADLLDEGLGSDDDAYKARFEAITKKNDLVCTWVEEVRVWFAEAERIRQWIQIRIERLGETTVPDAMAGPDTPATNEVVNSLNAQHSVLEDEIEHFDAEDMARLRSHVKDLTGAGRADKDLSPADTTTIDITLTTLKALDKLMHSLRRKSLDLQALTRRVAWEKEHVGTMDWLTTTDAQVYDFLTKSARWQAEEDDCATDETDQEKTDRLAAKERLRDLIIQNLLSLEQRMNEFDQGQFSRTINLYEDLEDIVNETLPDHISHRQLHSEALFDNLLKRTAFARQVVEQRLSVMDSIYQIDILKADAHQITLELAAAEETHGGENELTAKVQAIHERILQLATATSRVVYPEPVLDLDRLENEQSNNVIRQVMDSKRAELIDLAEELDSQLNSLCYSLELHREGKELVQGVDRLCLWVDSRSAEIKNASVDGVDPNTISIDDVRKLEKEHHKLVQVLEEEKENEAADLLIRIQTLLETADQVGSVSVDRDELKLESRRLTDKFDGLRHTLDEHEEELKALRQKMEDGNTYVERAKALKAFISQTRASIPGLKQTCGFMTGQSEEQDRQRFEMLNSALQSLKTAYVDQQRHYQDICTRFESMTPEKTEDREEAARVQKELEKDWAQLANDMDSFENFTEAVGQWYDRQRRMSIVDEECLHGLTQEIAHLAKAGWSNADLERIEKKLSRAVHMLGEAGKRITSANRKEDAVQTANYSCARDRHAALLNKAQDIVTRLNDLKKNANNAVAFGDFLERAKKLKDAVQEEHDAIEKRMELMKQRRFETMERLEIEQLIRATMGASAGSEARITELRQLLKEALEDARKLRKQGYGESAVKSPLETIESDIVKLVSVLASEKRQAGFVRKMQMHAKTAGELLSWISHCSNAISQLPTDVCITDENELLAGLDNLEHKMHDMQPIVTGFKAMAPKILGPTKDGLKHLEDDFGLSGELIQEAIAIREARVMDAWNSLGQQLGETRQTIEHSQHRVDIARKVKEIMTLIGEAKDRASAVRVCHLKPSEMGDNTDLKVIQTCSLSMLPTEQETVQAKAELDSLDRDIELRLQVAIAELDRMLGISAENEDIFSGQRAEIIEAVGGLTDMMKAKREAIAEAEKMEGFLTVVEELEVLLLAVAEVVDRASPEGARVVDGVLSRADLQAILIDLDTRYRYYEPKINGLMDEAKEAGESLLNDRRVVHCLEEMANKWKDLQALAVSKKSELLACIGPLADPFTMPDLHKRTLQAKRPGTPVPNRIMNGRSGSQSPNAASTGGSLQDRGQRVADKRTNQIIRNNERVKPQVMHSTPRYMASTGNTRARKNTITTGAGNGNVSPTARRVAQLSVGTPKPQPNVPKPEAYVADPKNDLDVALGLIVNDSPYKIKVEMVPGEVGRYWFGTVNPKLAYCRILRSRMVMVRVGGGWVELSQFLRDHALLEGGNFVPRASSSGSERGGLLGEVYLRTSRAASPGTITTIRGGGGAGSPGPLRESQSTPYNRGGSPVGFGHGIKEGNRFLVTVDGMGNQVEVKMTKANNKNFKFVTPRRTIL</sequence>
<dbReference type="InterPro" id="IPR036534">
    <property type="entry name" value="GAR_dom_sf"/>
</dbReference>
<dbReference type="Gene3D" id="3.30.920.20">
    <property type="entry name" value="Gas2-like domain"/>
    <property type="match status" value="1"/>
</dbReference>
<evidence type="ECO:0000256" key="12">
    <source>
        <dbReference type="SAM" id="Phobius"/>
    </source>
</evidence>
<dbReference type="InterPro" id="IPR001715">
    <property type="entry name" value="CH_dom"/>
</dbReference>
<evidence type="ECO:0000256" key="8">
    <source>
        <dbReference type="ARBA" id="ARBA00023212"/>
    </source>
</evidence>
<name>A0ABR3BH28_PHYBL</name>
<evidence type="ECO:0000256" key="1">
    <source>
        <dbReference type="ARBA" id="ARBA00004245"/>
    </source>
</evidence>
<evidence type="ECO:0000256" key="2">
    <source>
        <dbReference type="ARBA" id="ARBA00004653"/>
    </source>
</evidence>
<gene>
    <name evidence="15" type="ORF">J3Q64DRAFT_1828716</name>
</gene>
<evidence type="ECO:0000259" key="13">
    <source>
        <dbReference type="PROSITE" id="PS50021"/>
    </source>
</evidence>
<evidence type="ECO:0000256" key="9">
    <source>
        <dbReference type="ARBA" id="ARBA00025799"/>
    </source>
</evidence>
<dbReference type="EMBL" id="JBCLYO010000001">
    <property type="protein sequence ID" value="KAL0097471.1"/>
    <property type="molecule type" value="Genomic_DNA"/>
</dbReference>
<dbReference type="InterPro" id="IPR007305">
    <property type="entry name" value="Vesicle_transpt_Got1/SFT2"/>
</dbReference>
<feature type="region of interest" description="Disordered" evidence="11">
    <location>
        <begin position="1931"/>
        <end position="1985"/>
    </location>
</feature>
<dbReference type="SUPFAM" id="SSF143575">
    <property type="entry name" value="GAS2 domain-like"/>
    <property type="match status" value="1"/>
</dbReference>
<organism evidence="15 16">
    <name type="scientific">Phycomyces blakesleeanus</name>
    <dbReference type="NCBI Taxonomy" id="4837"/>
    <lineage>
        <taxon>Eukaryota</taxon>
        <taxon>Fungi</taxon>
        <taxon>Fungi incertae sedis</taxon>
        <taxon>Mucoromycota</taxon>
        <taxon>Mucoromycotina</taxon>
        <taxon>Mucoromycetes</taxon>
        <taxon>Mucorales</taxon>
        <taxon>Phycomycetaceae</taxon>
        <taxon>Phycomyces</taxon>
    </lineage>
</organism>
<keyword evidence="5 12" id="KW-1133">Transmembrane helix</keyword>
<evidence type="ECO:0000256" key="10">
    <source>
        <dbReference type="SAM" id="Coils"/>
    </source>
</evidence>
<comment type="caution">
    <text evidence="15">The sequence shown here is derived from an EMBL/GenBank/DDBJ whole genome shotgun (WGS) entry which is preliminary data.</text>
</comment>
<dbReference type="Gene3D" id="1.10.418.10">
    <property type="entry name" value="Calponin-like domain"/>
    <property type="match status" value="1"/>
</dbReference>
<dbReference type="Gene3D" id="1.20.58.60">
    <property type="match status" value="1"/>
</dbReference>
<reference evidence="15 16" key="1">
    <citation type="submission" date="2024-04" db="EMBL/GenBank/DDBJ databases">
        <title>Symmetric and asymmetric DNA N6-adenine methylation regulates different biological responses in Mucorales.</title>
        <authorList>
            <consortium name="Lawrence Berkeley National Laboratory"/>
            <person name="Lax C."/>
            <person name="Mondo S.J."/>
            <person name="Osorio-Concepcion M."/>
            <person name="Muszewska A."/>
            <person name="Corrochano-Luque M."/>
            <person name="Gutierrez G."/>
            <person name="Riley R."/>
            <person name="Lipzen A."/>
            <person name="Guo J."/>
            <person name="Hundley H."/>
            <person name="Amirebrahimi M."/>
            <person name="Ng V."/>
            <person name="Lorenzo-Gutierrez D."/>
            <person name="Binder U."/>
            <person name="Yang J."/>
            <person name="Song Y."/>
            <person name="Canovas D."/>
            <person name="Navarro E."/>
            <person name="Freitag M."/>
            <person name="Gabaldon T."/>
            <person name="Grigoriev I.V."/>
            <person name="Corrochano L.M."/>
            <person name="Nicolas F.E."/>
            <person name="Garre V."/>
        </authorList>
    </citation>
    <scope>NUCLEOTIDE SEQUENCE [LARGE SCALE GENOMIC DNA]</scope>
    <source>
        <strain evidence="15 16">L51</strain>
    </source>
</reference>
<dbReference type="SMART" id="SM00243">
    <property type="entry name" value="GAS2"/>
    <property type="match status" value="1"/>
</dbReference>
<feature type="transmembrane region" description="Helical" evidence="12">
    <location>
        <begin position="50"/>
        <end position="74"/>
    </location>
</feature>
<dbReference type="InterPro" id="IPR003108">
    <property type="entry name" value="GAR_dom"/>
</dbReference>
<dbReference type="SUPFAM" id="SSF47576">
    <property type="entry name" value="Calponin-homology domain, CH-domain"/>
    <property type="match status" value="1"/>
</dbReference>
<feature type="region of interest" description="Disordered" evidence="11">
    <location>
        <begin position="2156"/>
        <end position="2188"/>
    </location>
</feature>
<keyword evidence="8" id="KW-0206">Cytoskeleton</keyword>
<feature type="coiled-coil region" evidence="10">
    <location>
        <begin position="1135"/>
        <end position="1222"/>
    </location>
</feature>
<feature type="domain" description="Calponin-homology (CH)" evidence="13">
    <location>
        <begin position="265"/>
        <end position="379"/>
    </location>
</feature>
<dbReference type="PANTHER" id="PTHR21493">
    <property type="entry name" value="CGI-141-RELATED/LIPASE CONTAINING PROTEIN"/>
    <property type="match status" value="1"/>
</dbReference>
<keyword evidence="4 12" id="KW-0812">Transmembrane</keyword>
<evidence type="ECO:0000259" key="14">
    <source>
        <dbReference type="PROSITE" id="PS51460"/>
    </source>
</evidence>
<evidence type="ECO:0000256" key="7">
    <source>
        <dbReference type="ARBA" id="ARBA00023136"/>
    </source>
</evidence>
<feature type="coiled-coil region" evidence="10">
    <location>
        <begin position="1413"/>
        <end position="1471"/>
    </location>
</feature>
<keyword evidence="6" id="KW-0333">Golgi apparatus</keyword>
<evidence type="ECO:0000256" key="3">
    <source>
        <dbReference type="ARBA" id="ARBA00022490"/>
    </source>
</evidence>
<feature type="transmembrane region" description="Helical" evidence="12">
    <location>
        <begin position="6"/>
        <end position="29"/>
    </location>
</feature>
<evidence type="ECO:0000256" key="4">
    <source>
        <dbReference type="ARBA" id="ARBA00022692"/>
    </source>
</evidence>
<dbReference type="PANTHER" id="PTHR21493:SF9">
    <property type="entry name" value="GOLGI TRANSPORT PROTEIN 1-RELATED"/>
    <property type="match status" value="1"/>
</dbReference>
<evidence type="ECO:0000313" key="16">
    <source>
        <dbReference type="Proteomes" id="UP001448207"/>
    </source>
</evidence>
<keyword evidence="10" id="KW-0175">Coiled coil</keyword>
<accession>A0ABR3BH28</accession>
<dbReference type="Pfam" id="PF02187">
    <property type="entry name" value="GAS2"/>
    <property type="match status" value="1"/>
</dbReference>
<evidence type="ECO:0000256" key="6">
    <source>
        <dbReference type="ARBA" id="ARBA00023034"/>
    </source>
</evidence>